<comment type="caution">
    <text evidence="7">The sequence shown here is derived from an EMBL/GenBank/DDBJ whole genome shotgun (WGS) entry which is preliminary data.</text>
</comment>
<evidence type="ECO:0000256" key="5">
    <source>
        <dbReference type="SAM" id="MobiDB-lite"/>
    </source>
</evidence>
<feature type="region of interest" description="Disordered" evidence="5">
    <location>
        <begin position="260"/>
        <end position="281"/>
    </location>
</feature>
<feature type="transmembrane region" description="Helical" evidence="6">
    <location>
        <begin position="220"/>
        <end position="239"/>
    </location>
</feature>
<proteinExistence type="predicted"/>
<evidence type="ECO:0000313" key="7">
    <source>
        <dbReference type="EMBL" id="CAI0650015.1"/>
    </source>
</evidence>
<evidence type="ECO:0000256" key="1">
    <source>
        <dbReference type="ARBA" id="ARBA00004141"/>
    </source>
</evidence>
<keyword evidence="2 6" id="KW-0812">Transmembrane</keyword>
<feature type="transmembrane region" description="Helical" evidence="6">
    <location>
        <begin position="144"/>
        <end position="166"/>
    </location>
</feature>
<reference evidence="7" key="1">
    <citation type="submission" date="2022-08" db="EMBL/GenBank/DDBJ databases">
        <authorList>
            <person name="Giroux E."/>
            <person name="Giroux E."/>
        </authorList>
    </citation>
    <scope>NUCLEOTIDE SEQUENCE</scope>
    <source>
        <strain evidence="7">H1091258</strain>
    </source>
</reference>
<dbReference type="GO" id="GO:0016020">
    <property type="term" value="C:membrane"/>
    <property type="evidence" value="ECO:0007669"/>
    <property type="project" value="UniProtKB-SubCell"/>
</dbReference>
<name>A0A9W4RZ24_9PEZI</name>
<sequence length="337" mass="38145">MANDYYRYDPSLPAAIIFAVCFGLSAAGHAFQLVKTRTWYFIPFLIGCIVEVVGYAGRAINAIETPNWTKGPYIIQALLLLLGPPFYAASIYMVFGRLVILLDAEKHSLIRRKWLTKFFLLGDILSIFGQAIEEGSGPNDYHRWTWHPNLIFGFFMIVTILFHLRINRDPTPTSLVVKTPWRRLLQVLYVASFLILVRSVFRVIEYVIGEDGELQSKEVYIYIFDALLMLAVSAAFNYFHPSRIISNSAATRFTISDPEDQVNKYPMTSTSNSDGSRSAASSYLPQSRKGLMNTALFRLPPFRITTFAFLRPAAVLIDGFSCQFLSATQLQSRMIPS</sequence>
<evidence type="ECO:0000256" key="4">
    <source>
        <dbReference type="ARBA" id="ARBA00023136"/>
    </source>
</evidence>
<feature type="transmembrane region" description="Helical" evidence="6">
    <location>
        <begin position="187"/>
        <end position="208"/>
    </location>
</feature>
<comment type="subcellular location">
    <subcellularLocation>
        <location evidence="1">Membrane</location>
        <topology evidence="1">Multi-pass membrane protein</topology>
    </subcellularLocation>
</comment>
<dbReference type="AlphaFoldDB" id="A0A9W4RZ24"/>
<feature type="transmembrane region" description="Helical" evidence="6">
    <location>
        <begin position="77"/>
        <end position="102"/>
    </location>
</feature>
<dbReference type="PANTHER" id="PTHR31465:SF35">
    <property type="entry name" value="RTA1 DOMAIN PROTEIN-RELATED"/>
    <property type="match status" value="1"/>
</dbReference>
<gene>
    <name evidence="7" type="ORF">CGXH109_LOCUS91686</name>
</gene>
<evidence type="ECO:0008006" key="9">
    <source>
        <dbReference type="Google" id="ProtNLM"/>
    </source>
</evidence>
<dbReference type="InterPro" id="IPR007568">
    <property type="entry name" value="RTA1"/>
</dbReference>
<keyword evidence="3 6" id="KW-1133">Transmembrane helix</keyword>
<dbReference type="PANTHER" id="PTHR31465">
    <property type="entry name" value="PROTEIN RTA1-RELATED"/>
    <property type="match status" value="1"/>
</dbReference>
<protein>
    <recommendedName>
        <fullName evidence="9">RTA1 domain-containing protein</fullName>
    </recommendedName>
</protein>
<keyword evidence="8" id="KW-1185">Reference proteome</keyword>
<accession>A0A9W4RZ24</accession>
<evidence type="ECO:0000256" key="6">
    <source>
        <dbReference type="SAM" id="Phobius"/>
    </source>
</evidence>
<feature type="transmembrane region" description="Helical" evidence="6">
    <location>
        <begin position="12"/>
        <end position="31"/>
    </location>
</feature>
<evidence type="ECO:0000313" key="8">
    <source>
        <dbReference type="Proteomes" id="UP001152533"/>
    </source>
</evidence>
<feature type="compositionally biased region" description="Low complexity" evidence="5">
    <location>
        <begin position="268"/>
        <end position="281"/>
    </location>
</feature>
<dbReference type="Proteomes" id="UP001152533">
    <property type="component" value="Unassembled WGS sequence"/>
</dbReference>
<organism evidence="7 8">
    <name type="scientific">Colletotrichum noveboracense</name>
    <dbReference type="NCBI Taxonomy" id="2664923"/>
    <lineage>
        <taxon>Eukaryota</taxon>
        <taxon>Fungi</taxon>
        <taxon>Dikarya</taxon>
        <taxon>Ascomycota</taxon>
        <taxon>Pezizomycotina</taxon>
        <taxon>Sordariomycetes</taxon>
        <taxon>Hypocreomycetidae</taxon>
        <taxon>Glomerellales</taxon>
        <taxon>Glomerellaceae</taxon>
        <taxon>Colletotrichum</taxon>
        <taxon>Colletotrichum gloeosporioides species complex</taxon>
    </lineage>
</organism>
<evidence type="ECO:0000256" key="3">
    <source>
        <dbReference type="ARBA" id="ARBA00022989"/>
    </source>
</evidence>
<feature type="transmembrane region" description="Helical" evidence="6">
    <location>
        <begin position="38"/>
        <end position="57"/>
    </location>
</feature>
<dbReference type="Pfam" id="PF04479">
    <property type="entry name" value="RTA1"/>
    <property type="match status" value="2"/>
</dbReference>
<dbReference type="EMBL" id="CAMGZC010000789">
    <property type="protein sequence ID" value="CAI0650015.1"/>
    <property type="molecule type" value="Genomic_DNA"/>
</dbReference>
<keyword evidence="4 6" id="KW-0472">Membrane</keyword>
<evidence type="ECO:0000256" key="2">
    <source>
        <dbReference type="ARBA" id="ARBA00022692"/>
    </source>
</evidence>